<sequence length="263" mass="28268">MQKTKGNATRLRKSERREQIVSELRLHPHVRVGDLAERFGVSTETVRRDFEALERKGLVTRALGGASAPSPGTAPSLDERGRARSRERERIGARAAALVQPGETLMIDSGATTLQVARFLSFAGTRCTAITNSLHVAMTLGHNGAAKVILCPGTYLPTEAAVVGAETVDFLRRYRVRRCFVGASALLPQGPMETVEGYAAVKRAMLDQSEGRHLVIDSDKFGRSGFAHLGTLDLFDSIITDSAPPEDLAQALASAGVEISMAD</sequence>
<keyword evidence="2" id="KW-0238">DNA-binding</keyword>
<dbReference type="InterPro" id="IPR001034">
    <property type="entry name" value="DeoR_HTH"/>
</dbReference>
<evidence type="ECO:0000313" key="9">
    <source>
        <dbReference type="Proteomes" id="UP000634647"/>
    </source>
</evidence>
<reference evidence="7 8" key="2">
    <citation type="submission" date="2016-10" db="EMBL/GenBank/DDBJ databases">
        <authorList>
            <person name="Varghese N."/>
            <person name="Submissions S."/>
        </authorList>
    </citation>
    <scope>NUCLEOTIDE SEQUENCE [LARGE SCALE GENOMIC DNA]</scope>
    <source>
        <strain evidence="7 8">DSM 24802</strain>
    </source>
</reference>
<dbReference type="SMART" id="SM00420">
    <property type="entry name" value="HTH_DEOR"/>
    <property type="match status" value="1"/>
</dbReference>
<dbReference type="Pfam" id="PF08220">
    <property type="entry name" value="HTH_DeoR"/>
    <property type="match status" value="1"/>
</dbReference>
<evidence type="ECO:0000313" key="7">
    <source>
        <dbReference type="EMBL" id="SDW72768.1"/>
    </source>
</evidence>
<dbReference type="EMBL" id="BNAB01000005">
    <property type="protein sequence ID" value="GHE00834.1"/>
    <property type="molecule type" value="Genomic_DNA"/>
</dbReference>
<evidence type="ECO:0000256" key="1">
    <source>
        <dbReference type="ARBA" id="ARBA00023015"/>
    </source>
</evidence>
<dbReference type="Gene3D" id="1.10.10.10">
    <property type="entry name" value="Winged helix-like DNA-binding domain superfamily/Winged helix DNA-binding domain"/>
    <property type="match status" value="1"/>
</dbReference>
<dbReference type="PROSITE" id="PS00894">
    <property type="entry name" value="HTH_DEOR_1"/>
    <property type="match status" value="1"/>
</dbReference>
<feature type="region of interest" description="Disordered" evidence="4">
    <location>
        <begin position="62"/>
        <end position="88"/>
    </location>
</feature>
<dbReference type="PRINTS" id="PR00037">
    <property type="entry name" value="HTHLACR"/>
</dbReference>
<dbReference type="EMBL" id="FNOB01000006">
    <property type="protein sequence ID" value="SDW72768.1"/>
    <property type="molecule type" value="Genomic_DNA"/>
</dbReference>
<comment type="caution">
    <text evidence="6">The sequence shown here is derived from an EMBL/GenBank/DDBJ whole genome shotgun (WGS) entry which is preliminary data.</text>
</comment>
<dbReference type="PANTHER" id="PTHR30363:SF44">
    <property type="entry name" value="AGA OPERON TRANSCRIPTIONAL REPRESSOR-RELATED"/>
    <property type="match status" value="1"/>
</dbReference>
<keyword evidence="1" id="KW-0805">Transcription regulation</keyword>
<gene>
    <name evidence="6" type="ORF">GCM10008024_14040</name>
    <name evidence="7" type="ORF">SAMN05444006_10694</name>
</gene>
<feature type="domain" description="HTH deoR-type" evidence="5">
    <location>
        <begin position="13"/>
        <end position="68"/>
    </location>
</feature>
<reference evidence="6" key="3">
    <citation type="submission" date="2023-06" db="EMBL/GenBank/DDBJ databases">
        <authorList>
            <person name="Sun Q."/>
            <person name="Zhou Y."/>
        </authorList>
    </citation>
    <scope>NUCLEOTIDE SEQUENCE</scope>
    <source>
        <strain evidence="6">CGMCC 1.10859</strain>
    </source>
</reference>
<feature type="compositionally biased region" description="Basic and acidic residues" evidence="4">
    <location>
        <begin position="77"/>
        <end position="88"/>
    </location>
</feature>
<protein>
    <submittedName>
        <fullName evidence="6">DeoR family transcriptional regulator</fullName>
    </submittedName>
    <submittedName>
        <fullName evidence="7">Transcriptional regulator, DeoR family</fullName>
    </submittedName>
</protein>
<dbReference type="InterPro" id="IPR050313">
    <property type="entry name" value="Carb_Metab_HTH_regulators"/>
</dbReference>
<keyword evidence="3" id="KW-0804">Transcription</keyword>
<accession>A0AAN4UQ87</accession>
<dbReference type="GO" id="GO:0003677">
    <property type="term" value="F:DNA binding"/>
    <property type="evidence" value="ECO:0007669"/>
    <property type="project" value="UniProtKB-KW"/>
</dbReference>
<dbReference type="SUPFAM" id="SSF46785">
    <property type="entry name" value="Winged helix' DNA-binding domain"/>
    <property type="match status" value="1"/>
</dbReference>
<name>A0AAN4UQ87_9RHOB</name>
<dbReference type="RefSeq" id="WP_035843886.1">
    <property type="nucleotide sequence ID" value="NZ_BNAB01000005.1"/>
</dbReference>
<dbReference type="InterPro" id="IPR018356">
    <property type="entry name" value="Tscrpt_reg_HTH_DeoR_CS"/>
</dbReference>
<dbReference type="SMART" id="SM01134">
    <property type="entry name" value="DeoRC"/>
    <property type="match status" value="1"/>
</dbReference>
<dbReference type="Pfam" id="PF00455">
    <property type="entry name" value="DeoRC"/>
    <property type="match status" value="1"/>
</dbReference>
<dbReference type="SUPFAM" id="SSF100950">
    <property type="entry name" value="NagB/RpiA/CoA transferase-like"/>
    <property type="match status" value="1"/>
</dbReference>
<dbReference type="InterPro" id="IPR036388">
    <property type="entry name" value="WH-like_DNA-bd_sf"/>
</dbReference>
<dbReference type="Gene3D" id="3.40.50.1360">
    <property type="match status" value="1"/>
</dbReference>
<dbReference type="InterPro" id="IPR037171">
    <property type="entry name" value="NagB/RpiA_transferase-like"/>
</dbReference>
<dbReference type="AlphaFoldDB" id="A0AAN4UQ87"/>
<evidence type="ECO:0000259" key="5">
    <source>
        <dbReference type="PROSITE" id="PS51000"/>
    </source>
</evidence>
<evidence type="ECO:0000256" key="2">
    <source>
        <dbReference type="ARBA" id="ARBA00023125"/>
    </source>
</evidence>
<dbReference type="InterPro" id="IPR014036">
    <property type="entry name" value="DeoR-like_C"/>
</dbReference>
<evidence type="ECO:0000256" key="3">
    <source>
        <dbReference type="ARBA" id="ARBA00023163"/>
    </source>
</evidence>
<dbReference type="PROSITE" id="PS51000">
    <property type="entry name" value="HTH_DEOR_2"/>
    <property type="match status" value="1"/>
</dbReference>
<proteinExistence type="predicted"/>
<keyword evidence="8" id="KW-1185">Reference proteome</keyword>
<dbReference type="Proteomes" id="UP000199541">
    <property type="component" value="Unassembled WGS sequence"/>
</dbReference>
<evidence type="ECO:0000313" key="6">
    <source>
        <dbReference type="EMBL" id="GHE00834.1"/>
    </source>
</evidence>
<reference evidence="6" key="1">
    <citation type="journal article" date="2014" name="Int. J. Syst. Evol. Microbiol.">
        <title>Complete genome sequence of Corynebacterium casei LMG S-19264T (=DSM 44701T), isolated from a smear-ripened cheese.</title>
        <authorList>
            <consortium name="US DOE Joint Genome Institute (JGI-PGF)"/>
            <person name="Walter F."/>
            <person name="Albersmeier A."/>
            <person name="Kalinowski J."/>
            <person name="Ruckert C."/>
        </authorList>
    </citation>
    <scope>NUCLEOTIDE SEQUENCE</scope>
    <source>
        <strain evidence="6">CGMCC 1.10859</strain>
    </source>
</reference>
<evidence type="ECO:0000313" key="8">
    <source>
        <dbReference type="Proteomes" id="UP000199541"/>
    </source>
</evidence>
<dbReference type="GO" id="GO:0003700">
    <property type="term" value="F:DNA-binding transcription factor activity"/>
    <property type="evidence" value="ECO:0007669"/>
    <property type="project" value="InterPro"/>
</dbReference>
<evidence type="ECO:0000256" key="4">
    <source>
        <dbReference type="SAM" id="MobiDB-lite"/>
    </source>
</evidence>
<organism evidence="6 9">
    <name type="scientific">Allgaiera indica</name>
    <dbReference type="NCBI Taxonomy" id="765699"/>
    <lineage>
        <taxon>Bacteria</taxon>
        <taxon>Pseudomonadati</taxon>
        <taxon>Pseudomonadota</taxon>
        <taxon>Alphaproteobacteria</taxon>
        <taxon>Rhodobacterales</taxon>
        <taxon>Paracoccaceae</taxon>
        <taxon>Allgaiera</taxon>
    </lineage>
</organism>
<dbReference type="Proteomes" id="UP000634647">
    <property type="component" value="Unassembled WGS sequence"/>
</dbReference>
<dbReference type="InterPro" id="IPR036390">
    <property type="entry name" value="WH_DNA-bd_sf"/>
</dbReference>
<dbReference type="PANTHER" id="PTHR30363">
    <property type="entry name" value="HTH-TYPE TRANSCRIPTIONAL REGULATOR SRLR-RELATED"/>
    <property type="match status" value="1"/>
</dbReference>